<organism evidence="1 2">
    <name type="scientific">Avena sativa</name>
    <name type="common">Oat</name>
    <dbReference type="NCBI Taxonomy" id="4498"/>
    <lineage>
        <taxon>Eukaryota</taxon>
        <taxon>Viridiplantae</taxon>
        <taxon>Streptophyta</taxon>
        <taxon>Embryophyta</taxon>
        <taxon>Tracheophyta</taxon>
        <taxon>Spermatophyta</taxon>
        <taxon>Magnoliopsida</taxon>
        <taxon>Liliopsida</taxon>
        <taxon>Poales</taxon>
        <taxon>Poaceae</taxon>
        <taxon>BOP clade</taxon>
        <taxon>Pooideae</taxon>
        <taxon>Poodae</taxon>
        <taxon>Poeae</taxon>
        <taxon>Poeae Chloroplast Group 1 (Aveneae type)</taxon>
        <taxon>Aveninae</taxon>
        <taxon>Avena</taxon>
    </lineage>
</organism>
<dbReference type="EnsemblPlants" id="AVESA.00010b.r2.4AG0603590.1">
    <property type="protein sequence ID" value="AVESA.00010b.r2.4AG0603590.1.CDS"/>
    <property type="gene ID" value="AVESA.00010b.r2.4AG0603590"/>
</dbReference>
<keyword evidence="2" id="KW-1185">Reference proteome</keyword>
<sequence>MEEDKEESSKKKLRQDDPPASAASLFTDDLILEILSRLPARSVHRFKCVSRHWRDLIADPVNRKKLPQTLAGFLYNGYKSGAAWSRHFASVSGGGFPVDPSLPFIPNKYKHIVLEDTCNGLLLCACYKTPATEKDEYRYVVCNPATGGWIELPPPPQPLANRFHSTTRLAFDPAVSSHFHVLQFWQTSLVMEIYARGVDIFSSQTGAWIHRDGGLLEKITLFRSTRSVFFAGMLHLVGRLNPVNTDKESALVVLVLVDMEGKAWKTIRLPLGSSFETVGLSQGCLYYAGSTHTYIYNNNSKKNRVLSTTKITLWCLENYDSGEWVLKHSASIDEPLDRTWVDCTVFAIHPDCNTVFLVPTGARMAPHTRVQLQLPRRCTFVTLAAPRTCHEDVDPVSNVQRQVRRSYIQACSAVAGGATHFASMED</sequence>
<reference evidence="1" key="1">
    <citation type="submission" date="2021-05" db="EMBL/GenBank/DDBJ databases">
        <authorList>
            <person name="Scholz U."/>
            <person name="Mascher M."/>
            <person name="Fiebig A."/>
        </authorList>
    </citation>
    <scope>NUCLEOTIDE SEQUENCE [LARGE SCALE GENOMIC DNA]</scope>
</reference>
<protein>
    <submittedName>
        <fullName evidence="1">Uncharacterized protein</fullName>
    </submittedName>
</protein>
<reference evidence="1" key="2">
    <citation type="submission" date="2025-09" db="UniProtKB">
        <authorList>
            <consortium name="EnsemblPlants"/>
        </authorList>
    </citation>
    <scope>IDENTIFICATION</scope>
</reference>
<name>A0ACD5W9I6_AVESA</name>
<evidence type="ECO:0000313" key="2">
    <source>
        <dbReference type="Proteomes" id="UP001732700"/>
    </source>
</evidence>
<evidence type="ECO:0000313" key="1">
    <source>
        <dbReference type="EnsemblPlants" id="AVESA.00010b.r2.4AG0603590.1.CDS"/>
    </source>
</evidence>
<accession>A0ACD5W9I6</accession>
<proteinExistence type="predicted"/>
<dbReference type="Proteomes" id="UP001732700">
    <property type="component" value="Chromosome 4A"/>
</dbReference>